<evidence type="ECO:0000259" key="2">
    <source>
        <dbReference type="Pfam" id="PF08924"/>
    </source>
</evidence>
<dbReference type="PROSITE" id="PS51318">
    <property type="entry name" value="TAT"/>
    <property type="match status" value="1"/>
</dbReference>
<dbReference type="InterPro" id="IPR017853">
    <property type="entry name" value="GH"/>
</dbReference>
<keyword evidence="1" id="KW-0732">Signal</keyword>
<proteinExistence type="predicted"/>
<evidence type="ECO:0000313" key="3">
    <source>
        <dbReference type="EMBL" id="QMV85844.1"/>
    </source>
</evidence>
<evidence type="ECO:0000256" key="1">
    <source>
        <dbReference type="SAM" id="SignalP"/>
    </source>
</evidence>
<dbReference type="RefSeq" id="WP_182386661.1">
    <property type="nucleotide sequence ID" value="NZ_CP059833.1"/>
</dbReference>
<organism evidence="3 4">
    <name type="scientific">Corynebacterium hindlerae</name>
    <dbReference type="NCBI Taxonomy" id="699041"/>
    <lineage>
        <taxon>Bacteria</taxon>
        <taxon>Bacillati</taxon>
        <taxon>Actinomycetota</taxon>
        <taxon>Actinomycetes</taxon>
        <taxon>Mycobacteriales</taxon>
        <taxon>Corynebacteriaceae</taxon>
        <taxon>Corynebacterium</taxon>
    </lineage>
</organism>
<protein>
    <submittedName>
        <fullName evidence="3">DUF1906 domain-containing protein</fullName>
    </submittedName>
</protein>
<dbReference type="Pfam" id="PF08924">
    <property type="entry name" value="Rv2525c_GlyHyd-like"/>
    <property type="match status" value="1"/>
</dbReference>
<feature type="domain" description="Rv2525c-like glycoside hydrolase-like" evidence="2">
    <location>
        <begin position="59"/>
        <end position="238"/>
    </location>
</feature>
<feature type="signal peptide" evidence="1">
    <location>
        <begin position="1"/>
        <end position="23"/>
    </location>
</feature>
<dbReference type="SUPFAM" id="SSF51445">
    <property type="entry name" value="(Trans)glycosidases"/>
    <property type="match status" value="1"/>
</dbReference>
<accession>A0A7G5FGV3</accession>
<evidence type="ECO:0000313" key="4">
    <source>
        <dbReference type="Proteomes" id="UP000515570"/>
    </source>
</evidence>
<dbReference type="Gene3D" id="3.20.20.80">
    <property type="entry name" value="Glycosidases"/>
    <property type="match status" value="1"/>
</dbReference>
<dbReference type="Proteomes" id="UP000515570">
    <property type="component" value="Chromosome"/>
</dbReference>
<dbReference type="AlphaFoldDB" id="A0A7G5FGV3"/>
<sequence length="289" mass="30760">MSQHLSRRAFLQATLKASALAAAAPIALGGVVKLPQAHALGAPIGTVIDYSAGVPNAKDVKAKGHLGAVRYVSERRPGAEWMKGKPVRKEEATAYADAGLEVASVYQFGRAETADWLQGAAGAATHAPKAISLHSAAGGPAGRPIYVAIDDNPTRAQYDGQIRPYLTAFKTALAAANLKLGVYGNYNVIEWASKDGLGEYFWMHDWGSEGRIHPLTTIHQKAGLKDTIDGIEVDINNVYAHDWGQWKPGYGPAAANPLSYLLPADIPLPSQQQLNDAVQLINKAQGLSH</sequence>
<keyword evidence="4" id="KW-1185">Reference proteome</keyword>
<gene>
    <name evidence="3" type="ORF">HW450_03675</name>
</gene>
<dbReference type="InterPro" id="IPR006311">
    <property type="entry name" value="TAT_signal"/>
</dbReference>
<feature type="chain" id="PRO_5039239761" evidence="1">
    <location>
        <begin position="24"/>
        <end position="289"/>
    </location>
</feature>
<dbReference type="EMBL" id="CP059833">
    <property type="protein sequence ID" value="QMV85844.1"/>
    <property type="molecule type" value="Genomic_DNA"/>
</dbReference>
<dbReference type="InterPro" id="IPR015020">
    <property type="entry name" value="Rv2525c-like_Glyco_Hydro-like"/>
</dbReference>
<reference evidence="3 4" key="1">
    <citation type="submission" date="2020-07" db="EMBL/GenBank/DDBJ databases">
        <title>non toxigenic Corynebacterium sp. nov from a clinical source.</title>
        <authorList>
            <person name="Bernier A.-M."/>
            <person name="Bernard K."/>
        </authorList>
    </citation>
    <scope>NUCLEOTIDE SEQUENCE [LARGE SCALE GENOMIC DNA]</scope>
    <source>
        <strain evidence="4">NML 93-0612</strain>
    </source>
</reference>
<name>A0A7G5FGV3_9CORY</name>